<dbReference type="AlphaFoldDB" id="A0A9E7PNG9"/>
<organism evidence="1 2">
    <name type="scientific">Methanoplanus endosymbiosus</name>
    <dbReference type="NCBI Taxonomy" id="33865"/>
    <lineage>
        <taxon>Archaea</taxon>
        <taxon>Methanobacteriati</taxon>
        <taxon>Methanobacteriota</taxon>
        <taxon>Stenosarchaea group</taxon>
        <taxon>Methanomicrobia</taxon>
        <taxon>Methanomicrobiales</taxon>
        <taxon>Methanomicrobiaceae</taxon>
        <taxon>Methanoplanus</taxon>
    </lineage>
</organism>
<reference evidence="1" key="1">
    <citation type="submission" date="2022-04" db="EMBL/GenBank/DDBJ databases">
        <title>Complete genome of Methanoplanus endosymbiosus DSM 3599.</title>
        <authorList>
            <person name="Chen S.-C."/>
            <person name="You Y.-T."/>
            <person name="Zhou Y.-Z."/>
            <person name="Lai M.-C."/>
        </authorList>
    </citation>
    <scope>NUCLEOTIDE SEQUENCE</scope>
    <source>
        <strain evidence="1">DSM 3599</strain>
    </source>
</reference>
<name>A0A9E7PNG9_9EURY</name>
<proteinExistence type="predicted"/>
<dbReference type="GeneID" id="74306034"/>
<keyword evidence="2" id="KW-1185">Reference proteome</keyword>
<dbReference type="RefSeq" id="WP_257742698.1">
    <property type="nucleotide sequence ID" value="NZ_CP096115.1"/>
</dbReference>
<protein>
    <submittedName>
        <fullName evidence="1">Uncharacterized protein</fullName>
    </submittedName>
</protein>
<gene>
    <name evidence="1" type="ORF">L6E24_00035</name>
</gene>
<evidence type="ECO:0000313" key="1">
    <source>
        <dbReference type="EMBL" id="UUX92552.1"/>
    </source>
</evidence>
<dbReference type="KEGG" id="mend:L6E24_00035"/>
<evidence type="ECO:0000313" key="2">
    <source>
        <dbReference type="Proteomes" id="UP001060368"/>
    </source>
</evidence>
<dbReference type="Proteomes" id="UP001060368">
    <property type="component" value="Chromosome"/>
</dbReference>
<sequence length="324" mass="37556">MLLESTLTFDDENTAKDFKQLFDKNYVHVKLTEKLDYIPCDIIEGSIDAIIKWAEEGLKNDEKNAEIYNEYIKAHNRYKIPINYLFENYSPGDRLFSIEDVQNIGTKYIAEYTGVKLNKGIKIPECKSNFLKNKIPDGMSPIYFSQFLEQNDIITIRGDSYYLKKKVEPGTINVLLKINVLDKAGFVHHPGIRNTFIYTTDITYEITLPIEAYKLISTEHLCDIINKHNYNSPDKKEEINVYRFKQNIFTTIMEILKNNQGISLEHLNDQISAEWLPGSDEYNHSALMSEPENTVKIIDELKKAGYIRGNYNSLKAVKMPGRRK</sequence>
<dbReference type="EMBL" id="CP096115">
    <property type="protein sequence ID" value="UUX92552.1"/>
    <property type="molecule type" value="Genomic_DNA"/>
</dbReference>
<accession>A0A9E7PNG9</accession>